<protein>
    <submittedName>
        <fullName evidence="4">Mannitol dehydrogenase family protein</fullName>
    </submittedName>
</protein>
<dbReference type="PANTHER" id="PTHR43362:SF1">
    <property type="entry name" value="MANNITOL DEHYDROGENASE 2-RELATED"/>
    <property type="match status" value="1"/>
</dbReference>
<dbReference type="Proteomes" id="UP000322080">
    <property type="component" value="Unassembled WGS sequence"/>
</dbReference>
<dbReference type="InterPro" id="IPR050988">
    <property type="entry name" value="Mannitol_DH/Oxidoreductase"/>
</dbReference>
<gene>
    <name evidence="4" type="ORF">FVF75_11610</name>
</gene>
<dbReference type="InterPro" id="IPR013131">
    <property type="entry name" value="Mannitol_DH_N"/>
</dbReference>
<dbReference type="EMBL" id="VSIY01000009">
    <property type="protein sequence ID" value="TYB81080.1"/>
    <property type="molecule type" value="Genomic_DNA"/>
</dbReference>
<dbReference type="GO" id="GO:0016616">
    <property type="term" value="F:oxidoreductase activity, acting on the CH-OH group of donors, NAD or NADP as acceptor"/>
    <property type="evidence" value="ECO:0007669"/>
    <property type="project" value="TreeGrafter"/>
</dbReference>
<dbReference type="Gene3D" id="1.10.1040.10">
    <property type="entry name" value="N-(1-d-carboxylethyl)-l-norvaline Dehydrogenase, domain 2"/>
    <property type="match status" value="1"/>
</dbReference>
<sequence>MATPLSLATLSDLPADVRVPSYDRGALSPGIVHIGLGNFHRAHQAWYLHRLMDAGLAHDWAILGAGVRPADAAQRDRLLAQDCLTTLIALDPSGGRSAEVTGSMIGFVPVEKGNAPLIAHLAMPAIRIVALTVTEGGYYQTGDGGFDAGHADMVHDAAHPDTPQSAFGAMVAALRRRRDEGHGPFTCQSCDNLQNNGDILRQTVVGLARLTDPALADWIDTHCTFPNSMVDCIVPATGPSELALARDFGVADAAPVTHEPFRQWVIEDRFCAGRPDWDKAGATFTDNVHGFETMKIRLLNGGHQVIANVGEILSVETIADCMAHPLIHGYFRKVELEEIAPHVTAVPDMTPQDYVDLIDRRFANPQIRDTTRRVAFDGSSRHPGFVLPTVRDALKSDTPVAGLALVEAFWARMCEGTREDGTAIAPNDPAWGDLQAAARTARERPRAWLEQRRFYGDLGQAARFADAFDDWLAMIWRDGAEAALRAYLSK</sequence>
<organism evidence="4 5">
    <name type="scientific">Maritimibacter fusiformis</name>
    <dbReference type="NCBI Taxonomy" id="2603819"/>
    <lineage>
        <taxon>Bacteria</taxon>
        <taxon>Pseudomonadati</taxon>
        <taxon>Pseudomonadota</taxon>
        <taxon>Alphaproteobacteria</taxon>
        <taxon>Rhodobacterales</taxon>
        <taxon>Roseobacteraceae</taxon>
        <taxon>Maritimibacter</taxon>
    </lineage>
</organism>
<evidence type="ECO:0000259" key="3">
    <source>
        <dbReference type="Pfam" id="PF08125"/>
    </source>
</evidence>
<evidence type="ECO:0000313" key="5">
    <source>
        <dbReference type="Proteomes" id="UP000322080"/>
    </source>
</evidence>
<keyword evidence="5" id="KW-1185">Reference proteome</keyword>
<dbReference type="InterPro" id="IPR013118">
    <property type="entry name" value="Mannitol_DH_C"/>
</dbReference>
<evidence type="ECO:0000313" key="4">
    <source>
        <dbReference type="EMBL" id="TYB81080.1"/>
    </source>
</evidence>
<dbReference type="Pfam" id="PF08125">
    <property type="entry name" value="Mannitol_dh_C"/>
    <property type="match status" value="1"/>
</dbReference>
<name>A0A5D0RHI0_9RHOB</name>
<dbReference type="Pfam" id="PF01232">
    <property type="entry name" value="Mannitol_dh"/>
    <property type="match status" value="1"/>
</dbReference>
<dbReference type="InterPro" id="IPR008927">
    <property type="entry name" value="6-PGluconate_DH-like_C_sf"/>
</dbReference>
<dbReference type="InterPro" id="IPR013328">
    <property type="entry name" value="6PGD_dom2"/>
</dbReference>
<accession>A0A5D0RHI0</accession>
<evidence type="ECO:0000259" key="2">
    <source>
        <dbReference type="Pfam" id="PF01232"/>
    </source>
</evidence>
<dbReference type="PANTHER" id="PTHR43362">
    <property type="entry name" value="MANNITOL DEHYDROGENASE DSF1-RELATED"/>
    <property type="match status" value="1"/>
</dbReference>
<comment type="caution">
    <text evidence="4">The sequence shown here is derived from an EMBL/GenBank/DDBJ whole genome shotgun (WGS) entry which is preliminary data.</text>
</comment>
<dbReference type="SUPFAM" id="SSF48179">
    <property type="entry name" value="6-phosphogluconate dehydrogenase C-terminal domain-like"/>
    <property type="match status" value="1"/>
</dbReference>
<feature type="domain" description="Mannitol dehydrogenase C-terminal" evidence="3">
    <location>
        <begin position="287"/>
        <end position="472"/>
    </location>
</feature>
<evidence type="ECO:0000256" key="1">
    <source>
        <dbReference type="ARBA" id="ARBA00023002"/>
    </source>
</evidence>
<keyword evidence="1" id="KW-0560">Oxidoreductase</keyword>
<dbReference type="Gene3D" id="3.40.50.720">
    <property type="entry name" value="NAD(P)-binding Rossmann-like Domain"/>
    <property type="match status" value="1"/>
</dbReference>
<dbReference type="SUPFAM" id="SSF51735">
    <property type="entry name" value="NAD(P)-binding Rossmann-fold domains"/>
    <property type="match status" value="1"/>
</dbReference>
<dbReference type="AlphaFoldDB" id="A0A5D0RHI0"/>
<feature type="domain" description="Mannitol dehydrogenase N-terminal" evidence="2">
    <location>
        <begin position="30"/>
        <end position="279"/>
    </location>
</feature>
<dbReference type="InterPro" id="IPR000669">
    <property type="entry name" value="Mannitol_DH"/>
</dbReference>
<reference evidence="4" key="1">
    <citation type="submission" date="2019-08" db="EMBL/GenBank/DDBJ databases">
        <title>Identification of a novel species of the genus Boseongicola.</title>
        <authorList>
            <person name="Zhang X.-Q."/>
        </authorList>
    </citation>
    <scope>NUCLEOTIDE SEQUENCE [LARGE SCALE GENOMIC DNA]</scope>
    <source>
        <strain evidence="4">HY14</strain>
    </source>
</reference>
<dbReference type="InterPro" id="IPR036291">
    <property type="entry name" value="NAD(P)-bd_dom_sf"/>
</dbReference>
<dbReference type="RefSeq" id="WP_148378143.1">
    <property type="nucleotide sequence ID" value="NZ_VSIY01000009.1"/>
</dbReference>
<dbReference type="PRINTS" id="PR00084">
    <property type="entry name" value="MTLDHDRGNASE"/>
</dbReference>
<proteinExistence type="predicted"/>